<dbReference type="AlphaFoldDB" id="A0A835GZS1"/>
<organism evidence="2 3">
    <name type="scientific">Coptis chinensis</name>
    <dbReference type="NCBI Taxonomy" id="261450"/>
    <lineage>
        <taxon>Eukaryota</taxon>
        <taxon>Viridiplantae</taxon>
        <taxon>Streptophyta</taxon>
        <taxon>Embryophyta</taxon>
        <taxon>Tracheophyta</taxon>
        <taxon>Spermatophyta</taxon>
        <taxon>Magnoliopsida</taxon>
        <taxon>Ranunculales</taxon>
        <taxon>Ranunculaceae</taxon>
        <taxon>Coptidoideae</taxon>
        <taxon>Coptis</taxon>
    </lineage>
</organism>
<dbReference type="EMBL" id="JADFTS010000009">
    <property type="protein sequence ID" value="KAF9588912.1"/>
    <property type="molecule type" value="Genomic_DNA"/>
</dbReference>
<evidence type="ECO:0000256" key="1">
    <source>
        <dbReference type="SAM" id="MobiDB-lite"/>
    </source>
</evidence>
<reference evidence="2 3" key="1">
    <citation type="submission" date="2020-10" db="EMBL/GenBank/DDBJ databases">
        <title>The Coptis chinensis genome and diversification of protoberbering-type alkaloids.</title>
        <authorList>
            <person name="Wang B."/>
            <person name="Shu S."/>
            <person name="Song C."/>
            <person name="Liu Y."/>
        </authorList>
    </citation>
    <scope>NUCLEOTIDE SEQUENCE [LARGE SCALE GENOMIC DNA]</scope>
    <source>
        <strain evidence="2">HL-2020</strain>
        <tissue evidence="2">Leaf</tissue>
    </source>
</reference>
<accession>A0A835GZS1</accession>
<proteinExistence type="predicted"/>
<name>A0A835GZS1_9MAGN</name>
<dbReference type="Proteomes" id="UP000631114">
    <property type="component" value="Unassembled WGS sequence"/>
</dbReference>
<dbReference type="OrthoDB" id="1158011at2759"/>
<comment type="caution">
    <text evidence="2">The sequence shown here is derived from an EMBL/GenBank/DDBJ whole genome shotgun (WGS) entry which is preliminary data.</text>
</comment>
<keyword evidence="3" id="KW-1185">Reference proteome</keyword>
<evidence type="ECO:0000313" key="2">
    <source>
        <dbReference type="EMBL" id="KAF9588912.1"/>
    </source>
</evidence>
<protein>
    <submittedName>
        <fullName evidence="2">Uncharacterized protein</fullName>
    </submittedName>
</protein>
<gene>
    <name evidence="2" type="ORF">IFM89_017143</name>
</gene>
<sequence>MLRKVPPVPQLAAQESSDEHPTNVEGEVPVAPLDGDNIASPDEQPNPEAKDRIDVREVHANAGPLSVNFRTMNVSRRVPAAEHGEQP</sequence>
<feature type="region of interest" description="Disordered" evidence="1">
    <location>
        <begin position="1"/>
        <end position="54"/>
    </location>
</feature>
<evidence type="ECO:0000313" key="3">
    <source>
        <dbReference type="Proteomes" id="UP000631114"/>
    </source>
</evidence>